<dbReference type="InterPro" id="IPR047640">
    <property type="entry name" value="RpiR-like"/>
</dbReference>
<dbReference type="SUPFAM" id="SSF46689">
    <property type="entry name" value="Homeodomain-like"/>
    <property type="match status" value="1"/>
</dbReference>
<name>A0A238J812_9RHOB</name>
<keyword evidence="7" id="KW-1185">Reference proteome</keyword>
<organism evidence="6 7">
    <name type="scientific">Pelagimonas phthalicica</name>
    <dbReference type="NCBI Taxonomy" id="1037362"/>
    <lineage>
        <taxon>Bacteria</taxon>
        <taxon>Pseudomonadati</taxon>
        <taxon>Pseudomonadota</taxon>
        <taxon>Alphaproteobacteria</taxon>
        <taxon>Rhodobacterales</taxon>
        <taxon>Roseobacteraceae</taxon>
        <taxon>Pelagimonas</taxon>
    </lineage>
</organism>
<dbReference type="InterPro" id="IPR000281">
    <property type="entry name" value="HTH_RpiR"/>
</dbReference>
<evidence type="ECO:0000313" key="6">
    <source>
        <dbReference type="EMBL" id="SMX26483.1"/>
    </source>
</evidence>
<evidence type="ECO:0000313" key="7">
    <source>
        <dbReference type="Proteomes" id="UP000225972"/>
    </source>
</evidence>
<sequence>MSESFEKRLAETYGQLSTRLQTAADYVAKNPVDIATRSLRSVEEDTGLAPATFTRLARAMGYASFAELRTDLRGKIAQDVNNFAARAERLQAEHGKGQQSFFSAHLSACIANIDQMAAQLDQEALAEAVDTLYRAKQVVVLGALGSTGLAEYLSYMAEYCVGNWRLANRMGSSIGATVSQLGKGDAMIVITKPPFSDTVLKAAQLAHEHGAYVIVLTDTYACPALRYCSASFLVPTESPHFYSSYVASMALAETMIGMLVSRSGPEAKARIARIENINLQLGIVSEG</sequence>
<dbReference type="GO" id="GO:0097367">
    <property type="term" value="F:carbohydrate derivative binding"/>
    <property type="evidence" value="ECO:0007669"/>
    <property type="project" value="InterPro"/>
</dbReference>
<evidence type="ECO:0000259" key="5">
    <source>
        <dbReference type="PROSITE" id="PS51464"/>
    </source>
</evidence>
<dbReference type="Pfam" id="PF01380">
    <property type="entry name" value="SIS"/>
    <property type="match status" value="1"/>
</dbReference>
<evidence type="ECO:0000256" key="2">
    <source>
        <dbReference type="ARBA" id="ARBA00023125"/>
    </source>
</evidence>
<reference evidence="7" key="1">
    <citation type="submission" date="2017-05" db="EMBL/GenBank/DDBJ databases">
        <authorList>
            <person name="Rodrigo-Torres L."/>
            <person name="Arahal R. D."/>
            <person name="Lucena T."/>
        </authorList>
    </citation>
    <scope>NUCLEOTIDE SEQUENCE [LARGE SCALE GENOMIC DNA]</scope>
    <source>
        <strain evidence="7">CECT 8649</strain>
    </source>
</reference>
<feature type="domain" description="HTH rpiR-type" evidence="4">
    <location>
        <begin position="3"/>
        <end position="79"/>
    </location>
</feature>
<dbReference type="PANTHER" id="PTHR30514">
    <property type="entry name" value="GLUCOKINASE"/>
    <property type="match status" value="1"/>
</dbReference>
<dbReference type="GO" id="GO:1901135">
    <property type="term" value="P:carbohydrate derivative metabolic process"/>
    <property type="evidence" value="ECO:0007669"/>
    <property type="project" value="InterPro"/>
</dbReference>
<dbReference type="Gene3D" id="3.40.50.10490">
    <property type="entry name" value="Glucose-6-phosphate isomerase like protein, domain 1"/>
    <property type="match status" value="1"/>
</dbReference>
<keyword evidence="2 6" id="KW-0238">DNA-binding</keyword>
<dbReference type="PANTHER" id="PTHR30514:SF18">
    <property type="entry name" value="RPIR-FAMILY TRANSCRIPTIONAL REGULATOR"/>
    <property type="match status" value="1"/>
</dbReference>
<dbReference type="AlphaFoldDB" id="A0A238J812"/>
<dbReference type="PROSITE" id="PS51071">
    <property type="entry name" value="HTH_RPIR"/>
    <property type="match status" value="1"/>
</dbReference>
<protein>
    <submittedName>
        <fullName evidence="6">DNA-binding transcriptional regulator HexR</fullName>
    </submittedName>
</protein>
<keyword evidence="3" id="KW-0804">Transcription</keyword>
<gene>
    <name evidence="6" type="ORF">TRP8649_00562</name>
</gene>
<dbReference type="PROSITE" id="PS51464">
    <property type="entry name" value="SIS"/>
    <property type="match status" value="1"/>
</dbReference>
<accession>A0A238J812</accession>
<evidence type="ECO:0000256" key="3">
    <source>
        <dbReference type="ARBA" id="ARBA00023163"/>
    </source>
</evidence>
<evidence type="ECO:0000256" key="1">
    <source>
        <dbReference type="ARBA" id="ARBA00023015"/>
    </source>
</evidence>
<dbReference type="CDD" id="cd05013">
    <property type="entry name" value="SIS_RpiR"/>
    <property type="match status" value="1"/>
</dbReference>
<dbReference type="GO" id="GO:0003677">
    <property type="term" value="F:DNA binding"/>
    <property type="evidence" value="ECO:0007669"/>
    <property type="project" value="UniProtKB-KW"/>
</dbReference>
<dbReference type="SUPFAM" id="SSF53697">
    <property type="entry name" value="SIS domain"/>
    <property type="match status" value="1"/>
</dbReference>
<dbReference type="InterPro" id="IPR035472">
    <property type="entry name" value="RpiR-like_SIS"/>
</dbReference>
<dbReference type="GO" id="GO:0003700">
    <property type="term" value="F:DNA-binding transcription factor activity"/>
    <property type="evidence" value="ECO:0007669"/>
    <property type="project" value="InterPro"/>
</dbReference>
<dbReference type="InterPro" id="IPR046348">
    <property type="entry name" value="SIS_dom_sf"/>
</dbReference>
<dbReference type="InterPro" id="IPR009057">
    <property type="entry name" value="Homeodomain-like_sf"/>
</dbReference>
<evidence type="ECO:0000259" key="4">
    <source>
        <dbReference type="PROSITE" id="PS51071"/>
    </source>
</evidence>
<dbReference type="InterPro" id="IPR036388">
    <property type="entry name" value="WH-like_DNA-bd_sf"/>
</dbReference>
<dbReference type="InterPro" id="IPR001347">
    <property type="entry name" value="SIS_dom"/>
</dbReference>
<dbReference type="Gene3D" id="1.10.10.10">
    <property type="entry name" value="Winged helix-like DNA-binding domain superfamily/Winged helix DNA-binding domain"/>
    <property type="match status" value="1"/>
</dbReference>
<keyword evidence="1" id="KW-0805">Transcription regulation</keyword>
<dbReference type="Proteomes" id="UP000225972">
    <property type="component" value="Unassembled WGS sequence"/>
</dbReference>
<feature type="domain" description="SIS" evidence="5">
    <location>
        <begin position="128"/>
        <end position="270"/>
    </location>
</feature>
<dbReference type="EMBL" id="FXXP01000001">
    <property type="protein sequence ID" value="SMX26483.1"/>
    <property type="molecule type" value="Genomic_DNA"/>
</dbReference>
<dbReference type="RefSeq" id="WP_166652689.1">
    <property type="nucleotide sequence ID" value="NZ_FXXP01000001.1"/>
</dbReference>
<proteinExistence type="predicted"/>